<feature type="compositionally biased region" description="Basic and acidic residues" evidence="1">
    <location>
        <begin position="37"/>
        <end position="57"/>
    </location>
</feature>
<dbReference type="RefSeq" id="WP_203007028.1">
    <property type="nucleotide sequence ID" value="NZ_JADWYU010000047.1"/>
</dbReference>
<sequence length="72" mass="7296">MSAFGAVMAAVSSITTMPAQEGGQNQDRGVTATMGGAEKEMGAPARDSHSARTRIDSIDTPTSVADSPGSLR</sequence>
<feature type="compositionally biased region" description="Polar residues" evidence="1">
    <location>
        <begin position="17"/>
        <end position="28"/>
    </location>
</feature>
<dbReference type="AlphaFoldDB" id="A0A937RT70"/>
<feature type="region of interest" description="Disordered" evidence="1">
    <location>
        <begin position="17"/>
        <end position="72"/>
    </location>
</feature>
<keyword evidence="3" id="KW-1185">Reference proteome</keyword>
<evidence type="ECO:0000313" key="2">
    <source>
        <dbReference type="EMBL" id="MBL7632333.1"/>
    </source>
</evidence>
<gene>
    <name evidence="2" type="ORF">I7412_35310</name>
</gene>
<accession>A0A937RT70</accession>
<dbReference type="Proteomes" id="UP000604475">
    <property type="component" value="Unassembled WGS sequence"/>
</dbReference>
<protein>
    <submittedName>
        <fullName evidence="2">Uncharacterized protein</fullName>
    </submittedName>
</protein>
<proteinExistence type="predicted"/>
<name>A0A937RT70_9ACTN</name>
<evidence type="ECO:0000313" key="3">
    <source>
        <dbReference type="Proteomes" id="UP000604475"/>
    </source>
</evidence>
<dbReference type="EMBL" id="JAEACQ010000310">
    <property type="protein sequence ID" value="MBL7632333.1"/>
    <property type="molecule type" value="Genomic_DNA"/>
</dbReference>
<organism evidence="2 3">
    <name type="scientific">Frankia nepalensis</name>
    <dbReference type="NCBI Taxonomy" id="1836974"/>
    <lineage>
        <taxon>Bacteria</taxon>
        <taxon>Bacillati</taxon>
        <taxon>Actinomycetota</taxon>
        <taxon>Actinomycetes</taxon>
        <taxon>Frankiales</taxon>
        <taxon>Frankiaceae</taxon>
        <taxon>Frankia</taxon>
    </lineage>
</organism>
<comment type="caution">
    <text evidence="2">The sequence shown here is derived from an EMBL/GenBank/DDBJ whole genome shotgun (WGS) entry which is preliminary data.</text>
</comment>
<evidence type="ECO:0000256" key="1">
    <source>
        <dbReference type="SAM" id="MobiDB-lite"/>
    </source>
</evidence>
<reference evidence="2" key="1">
    <citation type="submission" date="2020-12" db="EMBL/GenBank/DDBJ databases">
        <title>Genomic characterization of non-nitrogen-fixing Frankia strains.</title>
        <authorList>
            <person name="Carlos-Shanley C."/>
            <person name="Guerra T."/>
            <person name="Hahn D."/>
        </authorList>
    </citation>
    <scope>NUCLEOTIDE SEQUENCE</scope>
    <source>
        <strain evidence="2">CN6</strain>
    </source>
</reference>